<organism evidence="1 2">
    <name type="scientific">Talaromyces stipitatus (strain ATCC 10500 / CBS 375.48 / QM 6759 / NRRL 1006)</name>
    <name type="common">Penicillium stipitatum</name>
    <dbReference type="NCBI Taxonomy" id="441959"/>
    <lineage>
        <taxon>Eukaryota</taxon>
        <taxon>Fungi</taxon>
        <taxon>Dikarya</taxon>
        <taxon>Ascomycota</taxon>
        <taxon>Pezizomycotina</taxon>
        <taxon>Eurotiomycetes</taxon>
        <taxon>Eurotiomycetidae</taxon>
        <taxon>Eurotiales</taxon>
        <taxon>Trichocomaceae</taxon>
        <taxon>Talaromyces</taxon>
        <taxon>Talaromyces sect. Talaromyces</taxon>
    </lineage>
</organism>
<accession>B8LUN3</accession>
<name>B8LUN3_TALSN</name>
<dbReference type="InParanoid" id="B8LUN3"/>
<evidence type="ECO:0008006" key="3">
    <source>
        <dbReference type="Google" id="ProtNLM"/>
    </source>
</evidence>
<sequence>MPRDQLEPWDSEIIDTYMHALGALGHLKLTVDPVRLVGFLGLLPTKSSHLLLERQPRALVIFAHYFTFMAGYTGSWMIGATPQKEITGLASIIPEDWQPLMQWPLSASKMDMNTSQYLSGRDENMDEVCEH</sequence>
<dbReference type="OrthoDB" id="3546279at2759"/>
<reference evidence="2" key="1">
    <citation type="journal article" date="2015" name="Genome Announc.">
        <title>Genome sequence of the AIDS-associated pathogen Penicillium marneffei (ATCC18224) and its near taxonomic relative Talaromyces stipitatus (ATCC10500).</title>
        <authorList>
            <person name="Nierman W.C."/>
            <person name="Fedorova-Abrams N.D."/>
            <person name="Andrianopoulos A."/>
        </authorList>
    </citation>
    <scope>NUCLEOTIDE SEQUENCE [LARGE SCALE GENOMIC DNA]</scope>
    <source>
        <strain evidence="2">ATCC 10500 / CBS 375.48 / QM 6759 / NRRL 1006</strain>
    </source>
</reference>
<dbReference type="STRING" id="441959.B8LUN3"/>
<evidence type="ECO:0000313" key="1">
    <source>
        <dbReference type="EMBL" id="EED23890.1"/>
    </source>
</evidence>
<dbReference type="RefSeq" id="XP_002341277.1">
    <property type="nucleotide sequence ID" value="XM_002341236.1"/>
</dbReference>
<dbReference type="VEuPathDB" id="FungiDB:TSTA_072800"/>
<dbReference type="HOGENOM" id="CLU_1929006_0_0_1"/>
<keyword evidence="2" id="KW-1185">Reference proteome</keyword>
<dbReference type="Proteomes" id="UP000001745">
    <property type="component" value="Unassembled WGS sequence"/>
</dbReference>
<dbReference type="EMBL" id="EQ962652">
    <property type="protein sequence ID" value="EED23890.1"/>
    <property type="molecule type" value="Genomic_DNA"/>
</dbReference>
<evidence type="ECO:0000313" key="2">
    <source>
        <dbReference type="Proteomes" id="UP000001745"/>
    </source>
</evidence>
<dbReference type="GeneID" id="8099975"/>
<dbReference type="PhylomeDB" id="B8LUN3"/>
<dbReference type="AlphaFoldDB" id="B8LUN3"/>
<gene>
    <name evidence="1" type="ORF">TSTA_072800</name>
</gene>
<protein>
    <recommendedName>
        <fullName evidence="3">C6 finger domain protein</fullName>
    </recommendedName>
</protein>
<proteinExistence type="predicted"/>